<dbReference type="EMBL" id="CP109822">
    <property type="protein sequence ID" value="XAE51533.1"/>
    <property type="molecule type" value="Genomic_DNA"/>
</dbReference>
<evidence type="ECO:0000313" key="2">
    <source>
        <dbReference type="Proteomes" id="UP001448498"/>
    </source>
</evidence>
<sequence>MWLGFIQKISETGSCYFLFYGVLDKKYPEKADYYTFWINAFLGGDGSLYFKDRDENYNIDGCLYRKYEEWVIKTVSR</sequence>
<keyword evidence="2" id="KW-1185">Reference proteome</keyword>
<dbReference type="RefSeq" id="WP_342705509.1">
    <property type="nucleotide sequence ID" value="NZ_CP109822.1"/>
</dbReference>
<organism evidence="1 2">
    <name type="scientific">Burkholderia arboris</name>
    <dbReference type="NCBI Taxonomy" id="488730"/>
    <lineage>
        <taxon>Bacteria</taxon>
        <taxon>Pseudomonadati</taxon>
        <taxon>Pseudomonadota</taxon>
        <taxon>Betaproteobacteria</taxon>
        <taxon>Burkholderiales</taxon>
        <taxon>Burkholderiaceae</taxon>
        <taxon>Burkholderia</taxon>
        <taxon>Burkholderia cepacia complex</taxon>
    </lineage>
</organism>
<reference evidence="1 2" key="1">
    <citation type="submission" date="2022-10" db="EMBL/GenBank/DDBJ databases">
        <title>Genomic of Burkholderia cepacia PN-1.</title>
        <authorList>
            <person name="Yang Y."/>
            <person name="Guan H."/>
            <person name="Huang J."/>
        </authorList>
    </citation>
    <scope>NUCLEOTIDE SEQUENCE [LARGE SCALE GENOMIC DNA]</scope>
    <source>
        <strain evidence="1 2">PN-1</strain>
    </source>
</reference>
<dbReference type="Proteomes" id="UP001448498">
    <property type="component" value="Chromosome 3"/>
</dbReference>
<protein>
    <submittedName>
        <fullName evidence="1">Uncharacterized protein</fullName>
    </submittedName>
</protein>
<proteinExistence type="predicted"/>
<accession>A0ABZ3DQS4</accession>
<evidence type="ECO:0000313" key="1">
    <source>
        <dbReference type="EMBL" id="XAE51533.1"/>
    </source>
</evidence>
<name>A0ABZ3DQS4_9BURK</name>
<gene>
    <name evidence="1" type="ORF">OHZ10_18445</name>
</gene>